<accession>A0A194VAE8</accession>
<keyword evidence="3 4" id="KW-0687">Ribonucleoprotein</keyword>
<dbReference type="SUPFAM" id="SSF46946">
    <property type="entry name" value="S13-like H2TH domain"/>
    <property type="match status" value="1"/>
</dbReference>
<dbReference type="InterPro" id="IPR018269">
    <property type="entry name" value="Ribosomal_uS13_CS"/>
</dbReference>
<keyword evidence="2 4" id="KW-0689">Ribosomal protein</keyword>
<dbReference type="Proteomes" id="UP000078576">
    <property type="component" value="Unassembled WGS sequence"/>
</dbReference>
<dbReference type="GO" id="GO:0003723">
    <property type="term" value="F:RNA binding"/>
    <property type="evidence" value="ECO:0007669"/>
    <property type="project" value="InterPro"/>
</dbReference>
<dbReference type="GO" id="GO:0003735">
    <property type="term" value="F:structural constituent of ribosome"/>
    <property type="evidence" value="ECO:0007669"/>
    <property type="project" value="EnsemblFungi"/>
</dbReference>
<dbReference type="Gene3D" id="1.10.8.50">
    <property type="match status" value="1"/>
</dbReference>
<dbReference type="Pfam" id="PF00416">
    <property type="entry name" value="Ribosomal_S13"/>
    <property type="match status" value="1"/>
</dbReference>
<dbReference type="PROSITE" id="PS50159">
    <property type="entry name" value="RIBOSOMAL_S13_2"/>
    <property type="match status" value="1"/>
</dbReference>
<dbReference type="PANTHER" id="PTHR10871">
    <property type="entry name" value="30S RIBOSOMAL PROTEIN S13/40S RIBOSOMAL PROTEIN S18"/>
    <property type="match status" value="1"/>
</dbReference>
<dbReference type="InterPro" id="IPR027437">
    <property type="entry name" value="Rbsml_uS13_C"/>
</dbReference>
<dbReference type="Gene3D" id="4.10.910.10">
    <property type="entry name" value="30s ribosomal protein s13, domain 2"/>
    <property type="match status" value="1"/>
</dbReference>
<sequence>MVFLAGVNFGEKKLVRKALESFYALGTQASQRLMAKYSIFPRQKLETLSPKIVLALTAELSMMTLENDARKILHDNIKRLKDMGAYRGRRHAMGLPVRGQRARNQNATAAKLNRLERRG</sequence>
<dbReference type="GO" id="GO:0005763">
    <property type="term" value="C:mitochondrial small ribosomal subunit"/>
    <property type="evidence" value="ECO:0007669"/>
    <property type="project" value="EnsemblFungi"/>
</dbReference>
<dbReference type="PIRSF" id="PIRSF002134">
    <property type="entry name" value="Ribosomal_S13"/>
    <property type="match status" value="1"/>
</dbReference>
<dbReference type="PANTHER" id="PTHR10871:SF1">
    <property type="entry name" value="SMALL RIBOSOMAL SUBUNIT PROTEIN US13M"/>
    <property type="match status" value="1"/>
</dbReference>
<dbReference type="InterPro" id="IPR010979">
    <property type="entry name" value="Ribosomal_uS13-like_H2TH"/>
</dbReference>
<gene>
    <name evidence="5" type="ORF">VP1G_07981</name>
</gene>
<dbReference type="OrthoDB" id="525520at2759"/>
<dbReference type="AlphaFoldDB" id="A0A194VAE8"/>
<evidence type="ECO:0000256" key="3">
    <source>
        <dbReference type="ARBA" id="ARBA00023274"/>
    </source>
</evidence>
<protein>
    <submittedName>
        <fullName evidence="5">37S ribosomal protein SWS2, mitochondrial</fullName>
    </submittedName>
</protein>
<dbReference type="GO" id="GO:0006412">
    <property type="term" value="P:translation"/>
    <property type="evidence" value="ECO:0007669"/>
    <property type="project" value="InterPro"/>
</dbReference>
<proteinExistence type="inferred from homology"/>
<evidence type="ECO:0000313" key="6">
    <source>
        <dbReference type="Proteomes" id="UP000078576"/>
    </source>
</evidence>
<evidence type="ECO:0000256" key="2">
    <source>
        <dbReference type="ARBA" id="ARBA00022980"/>
    </source>
</evidence>
<dbReference type="PROSITE" id="PS00646">
    <property type="entry name" value="RIBOSOMAL_S13_1"/>
    <property type="match status" value="1"/>
</dbReference>
<dbReference type="InterPro" id="IPR001892">
    <property type="entry name" value="Ribosomal_uS13"/>
</dbReference>
<evidence type="ECO:0000256" key="4">
    <source>
        <dbReference type="RuleBase" id="RU003830"/>
    </source>
</evidence>
<name>A0A194VAE8_CYTMA</name>
<keyword evidence="6" id="KW-1185">Reference proteome</keyword>
<evidence type="ECO:0000256" key="1">
    <source>
        <dbReference type="ARBA" id="ARBA00008080"/>
    </source>
</evidence>
<dbReference type="GO" id="GO:0005777">
    <property type="term" value="C:peroxisome"/>
    <property type="evidence" value="ECO:0007669"/>
    <property type="project" value="EnsemblFungi"/>
</dbReference>
<organism evidence="5 6">
    <name type="scientific">Cytospora mali</name>
    <name type="common">Apple Valsa canker fungus</name>
    <name type="synonym">Valsa mali</name>
    <dbReference type="NCBI Taxonomy" id="578113"/>
    <lineage>
        <taxon>Eukaryota</taxon>
        <taxon>Fungi</taxon>
        <taxon>Dikarya</taxon>
        <taxon>Ascomycota</taxon>
        <taxon>Pezizomycotina</taxon>
        <taxon>Sordariomycetes</taxon>
        <taxon>Sordariomycetidae</taxon>
        <taxon>Diaporthales</taxon>
        <taxon>Cytosporaceae</taxon>
        <taxon>Cytospora</taxon>
    </lineage>
</organism>
<reference evidence="6" key="1">
    <citation type="submission" date="2014-12" db="EMBL/GenBank/DDBJ databases">
        <title>Genome Sequence of Valsa Canker Pathogens Uncovers a Specific Adaption of Colonization on Woody Bark.</title>
        <authorList>
            <person name="Yin Z."/>
            <person name="Liu H."/>
            <person name="Gao X."/>
            <person name="Li Z."/>
            <person name="Song N."/>
            <person name="Ke X."/>
            <person name="Dai Q."/>
            <person name="Wu Y."/>
            <person name="Sun Y."/>
            <person name="Xu J.-R."/>
            <person name="Kang Z.K."/>
            <person name="Wang L."/>
            <person name="Huang L."/>
        </authorList>
    </citation>
    <scope>NUCLEOTIDE SEQUENCE [LARGE SCALE GENOMIC DNA]</scope>
    <source>
        <strain evidence="6">SXYL134</strain>
    </source>
</reference>
<evidence type="ECO:0000313" key="5">
    <source>
        <dbReference type="EMBL" id="KUI60776.1"/>
    </source>
</evidence>
<dbReference type="EMBL" id="KN714759">
    <property type="protein sequence ID" value="KUI60776.1"/>
    <property type="molecule type" value="Genomic_DNA"/>
</dbReference>
<comment type="similarity">
    <text evidence="1 4">Belongs to the universal ribosomal protein uS13 family.</text>
</comment>
<dbReference type="STRING" id="694573.A0A194VAE8"/>